<dbReference type="SUPFAM" id="SSF51261">
    <property type="entry name" value="Duplicated hybrid motif"/>
    <property type="match status" value="1"/>
</dbReference>
<dbReference type="InterPro" id="IPR016047">
    <property type="entry name" value="M23ase_b-sheet_dom"/>
</dbReference>
<dbReference type="Proteomes" id="UP001286174">
    <property type="component" value="Unassembled WGS sequence"/>
</dbReference>
<feature type="domain" description="G5" evidence="2">
    <location>
        <begin position="287"/>
        <end position="367"/>
    </location>
</feature>
<dbReference type="Pfam" id="PF01551">
    <property type="entry name" value="Peptidase_M23"/>
    <property type="match status" value="1"/>
</dbReference>
<reference evidence="4 5" key="1">
    <citation type="submission" date="2022-03" db="EMBL/GenBank/DDBJ databases">
        <title>Novel taxa within the pig intestine.</title>
        <authorList>
            <person name="Wylensek D."/>
            <person name="Bishof K."/>
            <person name="Afrizal A."/>
            <person name="Clavel T."/>
        </authorList>
    </citation>
    <scope>NUCLEOTIDE SEQUENCE [LARGE SCALE GENOMIC DNA]</scope>
    <source>
        <strain evidence="4 5">CLA-KB-P133</strain>
    </source>
</reference>
<dbReference type="InterPro" id="IPR011098">
    <property type="entry name" value="G5_dom"/>
</dbReference>
<feature type="domain" description="LysM" evidence="3">
    <location>
        <begin position="232"/>
        <end position="280"/>
    </location>
</feature>
<dbReference type="PANTHER" id="PTHR21666">
    <property type="entry name" value="PEPTIDASE-RELATED"/>
    <property type="match status" value="1"/>
</dbReference>
<comment type="caution">
    <text evidence="4">The sequence shown here is derived from an EMBL/GenBank/DDBJ whole genome shotgun (WGS) entry which is preliminary data.</text>
</comment>
<gene>
    <name evidence="4" type="ORF">MOZ60_06665</name>
</gene>
<dbReference type="PROSITE" id="PS51782">
    <property type="entry name" value="LYSM"/>
    <property type="match status" value="1"/>
</dbReference>
<dbReference type="EMBL" id="JALBUR010000014">
    <property type="protein sequence ID" value="MDX8419775.1"/>
    <property type="molecule type" value="Genomic_DNA"/>
</dbReference>
<protein>
    <submittedName>
        <fullName evidence="4">Peptidoglycan DD-metalloendopeptidase family protein</fullName>
    </submittedName>
</protein>
<dbReference type="Gene3D" id="2.20.230.10">
    <property type="entry name" value="Resuscitation-promoting factor rpfb"/>
    <property type="match status" value="1"/>
</dbReference>
<dbReference type="CDD" id="cd12797">
    <property type="entry name" value="M23_peptidase"/>
    <property type="match status" value="1"/>
</dbReference>
<keyword evidence="1" id="KW-0732">Signal</keyword>
<organism evidence="4 5">
    <name type="scientific">Grylomicrobium aquisgranensis</name>
    <dbReference type="NCBI Taxonomy" id="2926318"/>
    <lineage>
        <taxon>Bacteria</taxon>
        <taxon>Bacillati</taxon>
        <taxon>Bacillota</taxon>
        <taxon>Erysipelotrichia</taxon>
        <taxon>Erysipelotrichales</taxon>
        <taxon>Erysipelotrichaceae</taxon>
        <taxon>Grylomicrobium</taxon>
    </lineage>
</organism>
<dbReference type="InterPro" id="IPR050570">
    <property type="entry name" value="Cell_wall_metabolism_enzyme"/>
</dbReference>
<dbReference type="PROSITE" id="PS51109">
    <property type="entry name" value="G5"/>
    <property type="match status" value="1"/>
</dbReference>
<name>A0AB35U8H7_9FIRM</name>
<dbReference type="SMART" id="SM01208">
    <property type="entry name" value="G5"/>
    <property type="match status" value="1"/>
</dbReference>
<evidence type="ECO:0000313" key="4">
    <source>
        <dbReference type="EMBL" id="MDX8419775.1"/>
    </source>
</evidence>
<dbReference type="Pfam" id="PF07501">
    <property type="entry name" value="G5"/>
    <property type="match status" value="1"/>
</dbReference>
<evidence type="ECO:0000259" key="3">
    <source>
        <dbReference type="PROSITE" id="PS51782"/>
    </source>
</evidence>
<proteinExistence type="predicted"/>
<dbReference type="GO" id="GO:0004222">
    <property type="term" value="F:metalloendopeptidase activity"/>
    <property type="evidence" value="ECO:0007669"/>
    <property type="project" value="TreeGrafter"/>
</dbReference>
<dbReference type="InterPro" id="IPR011055">
    <property type="entry name" value="Dup_hybrid_motif"/>
</dbReference>
<keyword evidence="5" id="KW-1185">Reference proteome</keyword>
<evidence type="ECO:0000259" key="2">
    <source>
        <dbReference type="PROSITE" id="PS51109"/>
    </source>
</evidence>
<sequence length="507" mass="55146">MKHFWSVTACLLAAIGIVMVSSLLSPSIGANVNLASTGLFSQSVTAIHLHPSTQYVLYDGATRIGVLSSREKLDHFLQKEYEHGYAESFPDTSLSLGKDLYLTREQSYFSYRNADEDIFSYLKENHLFSIGAVKVTMSGDDSISGQIYVTDRELFLQALHSFLELFVSSDDLDRLERGQTLPALSEPGEQTTGIAIGQKITYAKAAAPVDEVMTSTDEVLNWLEYGPDLEKAYYTVEDGDSLAGVGAKNGGLSARQVMMLNADTISSVHQFLLAGQQLNITYFTSALTVNVTKARLVKEEIPFATHYIEDETVAPGSRKVLQEGVSGERSVLYQETWTNGVLIKGSYVSERDDRQAVDEVVAVAPGEAGKLGTGNFIWPVDNAAIACGWDDYSGHEALDIINVYNRYGDVRAADAGIVEANGYDQNHGHYLMIDHGNGLYSCYGHLNEASSLPTGSTVQRGEVIGQIGTSGNATAPALSFYISVQQPDNAQNPCDGYLDCTGYAYEN</sequence>
<dbReference type="PANTHER" id="PTHR21666:SF270">
    <property type="entry name" value="MUREIN HYDROLASE ACTIVATOR ENVC"/>
    <property type="match status" value="1"/>
</dbReference>
<dbReference type="CDD" id="cd00118">
    <property type="entry name" value="LysM"/>
    <property type="match status" value="1"/>
</dbReference>
<dbReference type="RefSeq" id="WP_370596083.1">
    <property type="nucleotide sequence ID" value="NZ_JALBUR010000014.1"/>
</dbReference>
<dbReference type="Gene3D" id="2.70.70.10">
    <property type="entry name" value="Glucose Permease (Domain IIA)"/>
    <property type="match status" value="1"/>
</dbReference>
<evidence type="ECO:0000256" key="1">
    <source>
        <dbReference type="ARBA" id="ARBA00022729"/>
    </source>
</evidence>
<dbReference type="AlphaFoldDB" id="A0AB35U8H7"/>
<evidence type="ECO:0000313" key="5">
    <source>
        <dbReference type="Proteomes" id="UP001286174"/>
    </source>
</evidence>
<dbReference type="InterPro" id="IPR018392">
    <property type="entry name" value="LysM"/>
</dbReference>
<accession>A0AB35U8H7</accession>